<feature type="compositionally biased region" description="Low complexity" evidence="1">
    <location>
        <begin position="151"/>
        <end position="160"/>
    </location>
</feature>
<feature type="compositionally biased region" description="Polar residues" evidence="1">
    <location>
        <begin position="69"/>
        <end position="83"/>
    </location>
</feature>
<dbReference type="InParanoid" id="F8PPY6"/>
<feature type="region of interest" description="Disordered" evidence="1">
    <location>
        <begin position="63"/>
        <end position="184"/>
    </location>
</feature>
<sequence>MRRPGPLKDLPLEPFLHPNSNVPDNLKPFNCPRPNKRPHSPAAPILFSPAKRRILNEEGITFPGKTLRSIPSSRTRLAASSSDFLGDTPAKKLDFGPPKGHQQLVPSIPSCTAEPRSRSPSGSIASSSDISVQPNAIHQPSTSYITLDSDVPSSTTTVPRRSSRLRGSPHSVAPISMPRDMPSPPDRQSIHYPGFDTFQDDHIQYVPLQTNLTASDAFEVGRCTEEMKIDREEYKENVAPRKRTKKGSTAPTSHDLMKIALLTPEAKKKELDSMNVMVSSATSKKSVTRARELGSKQTPRRPTLCTSTLQLSLSPSRVTPDERRERRRLLEDEVNNITDEDDDEGNSTKLLL</sequence>
<dbReference type="AlphaFoldDB" id="F8PPY6"/>
<dbReference type="EMBL" id="GL945477">
    <property type="protein sequence ID" value="EGO02140.1"/>
    <property type="molecule type" value="Genomic_DNA"/>
</dbReference>
<proteinExistence type="predicted"/>
<reference evidence="3" key="1">
    <citation type="journal article" date="2011" name="Science">
        <title>The plant cell wall-decomposing machinery underlies the functional diversity of forest fungi.</title>
        <authorList>
            <person name="Eastwood D.C."/>
            <person name="Floudas D."/>
            <person name="Binder M."/>
            <person name="Majcherczyk A."/>
            <person name="Schneider P."/>
            <person name="Aerts A."/>
            <person name="Asiegbu F.O."/>
            <person name="Baker S.E."/>
            <person name="Barry K."/>
            <person name="Bendiksby M."/>
            <person name="Blumentritt M."/>
            <person name="Coutinho P.M."/>
            <person name="Cullen D."/>
            <person name="de Vries R.P."/>
            <person name="Gathman A."/>
            <person name="Goodell B."/>
            <person name="Henrissat B."/>
            <person name="Ihrmark K."/>
            <person name="Kauserud H."/>
            <person name="Kohler A."/>
            <person name="LaButti K."/>
            <person name="Lapidus A."/>
            <person name="Lavin J.L."/>
            <person name="Lee Y.-H."/>
            <person name="Lindquist E."/>
            <person name="Lilly W."/>
            <person name="Lucas S."/>
            <person name="Morin E."/>
            <person name="Murat C."/>
            <person name="Oguiza J.A."/>
            <person name="Park J."/>
            <person name="Pisabarro A.G."/>
            <person name="Riley R."/>
            <person name="Rosling A."/>
            <person name="Salamov A."/>
            <person name="Schmidt O."/>
            <person name="Schmutz J."/>
            <person name="Skrede I."/>
            <person name="Stenlid J."/>
            <person name="Wiebenga A."/>
            <person name="Xie X."/>
            <person name="Kuees U."/>
            <person name="Hibbett D.S."/>
            <person name="Hoffmeister D."/>
            <person name="Hoegberg N."/>
            <person name="Martin F."/>
            <person name="Grigoriev I.V."/>
            <person name="Watkinson S.C."/>
        </authorList>
    </citation>
    <scope>NUCLEOTIDE SEQUENCE [LARGE SCALE GENOMIC DNA]</scope>
    <source>
        <strain evidence="3">strain S7.3</strain>
    </source>
</reference>
<feature type="compositionally biased region" description="Polar residues" evidence="1">
    <location>
        <begin position="276"/>
        <end position="285"/>
    </location>
</feature>
<feature type="compositionally biased region" description="Low complexity" evidence="1">
    <location>
        <begin position="303"/>
        <end position="316"/>
    </location>
</feature>
<protein>
    <submittedName>
        <fullName evidence="2">Uncharacterized protein</fullName>
    </submittedName>
</protein>
<dbReference type="OMA" id="ADDCASD"/>
<dbReference type="OrthoDB" id="3211926at2759"/>
<feature type="compositionally biased region" description="Polar residues" evidence="1">
    <location>
        <begin position="132"/>
        <end position="146"/>
    </location>
</feature>
<dbReference type="Proteomes" id="UP000008063">
    <property type="component" value="Unassembled WGS sequence"/>
</dbReference>
<feature type="compositionally biased region" description="Basic and acidic residues" evidence="1">
    <location>
        <begin position="319"/>
        <end position="331"/>
    </location>
</feature>
<name>F8PPY6_SERL3</name>
<feature type="compositionally biased region" description="Low complexity" evidence="1">
    <location>
        <begin position="118"/>
        <end position="131"/>
    </location>
</feature>
<organism evidence="3">
    <name type="scientific">Serpula lacrymans var. lacrymans (strain S7.3)</name>
    <name type="common">Dry rot fungus</name>
    <dbReference type="NCBI Taxonomy" id="936435"/>
    <lineage>
        <taxon>Eukaryota</taxon>
        <taxon>Fungi</taxon>
        <taxon>Dikarya</taxon>
        <taxon>Basidiomycota</taxon>
        <taxon>Agaricomycotina</taxon>
        <taxon>Agaricomycetes</taxon>
        <taxon>Agaricomycetidae</taxon>
        <taxon>Boletales</taxon>
        <taxon>Coniophorineae</taxon>
        <taxon>Serpulaceae</taxon>
        <taxon>Serpula</taxon>
    </lineage>
</organism>
<evidence type="ECO:0000313" key="2">
    <source>
        <dbReference type="EMBL" id="EGO02140.1"/>
    </source>
</evidence>
<keyword evidence="3" id="KW-1185">Reference proteome</keyword>
<accession>F8PPY6</accession>
<evidence type="ECO:0000256" key="1">
    <source>
        <dbReference type="SAM" id="MobiDB-lite"/>
    </source>
</evidence>
<dbReference type="HOGENOM" id="CLU_065837_0_0_1"/>
<feature type="compositionally biased region" description="Acidic residues" evidence="1">
    <location>
        <begin position="332"/>
        <end position="345"/>
    </location>
</feature>
<evidence type="ECO:0000313" key="3">
    <source>
        <dbReference type="Proteomes" id="UP000008063"/>
    </source>
</evidence>
<feature type="region of interest" description="Disordered" evidence="1">
    <location>
        <begin position="273"/>
        <end position="352"/>
    </location>
</feature>
<feature type="region of interest" description="Disordered" evidence="1">
    <location>
        <begin position="1"/>
        <end position="47"/>
    </location>
</feature>
<gene>
    <name evidence="2" type="ORF">SERLA73DRAFT_177932</name>
</gene>